<gene>
    <name evidence="1" type="ORF">S01H1_25724</name>
</gene>
<dbReference type="AlphaFoldDB" id="X0TE45"/>
<sequence>RELWTVAQAVSEVLPDGDKEKQLLQGLLNQRDKVEEEMKEGRLF</sequence>
<feature type="non-terminal residue" evidence="1">
    <location>
        <position position="1"/>
    </location>
</feature>
<accession>X0TE45</accession>
<reference evidence="1" key="1">
    <citation type="journal article" date="2014" name="Front. Microbiol.">
        <title>High frequency of phylogenetically diverse reductive dehalogenase-homologous genes in deep subseafloor sedimentary metagenomes.</title>
        <authorList>
            <person name="Kawai M."/>
            <person name="Futagami T."/>
            <person name="Toyoda A."/>
            <person name="Takaki Y."/>
            <person name="Nishi S."/>
            <person name="Hori S."/>
            <person name="Arai W."/>
            <person name="Tsubouchi T."/>
            <person name="Morono Y."/>
            <person name="Uchiyama I."/>
            <person name="Ito T."/>
            <person name="Fujiyama A."/>
            <person name="Inagaki F."/>
            <person name="Takami H."/>
        </authorList>
    </citation>
    <scope>NUCLEOTIDE SEQUENCE</scope>
    <source>
        <strain evidence="1">Expedition CK06-06</strain>
    </source>
</reference>
<protein>
    <submittedName>
        <fullName evidence="1">Uncharacterized protein</fullName>
    </submittedName>
</protein>
<organism evidence="1">
    <name type="scientific">marine sediment metagenome</name>
    <dbReference type="NCBI Taxonomy" id="412755"/>
    <lineage>
        <taxon>unclassified sequences</taxon>
        <taxon>metagenomes</taxon>
        <taxon>ecological metagenomes</taxon>
    </lineage>
</organism>
<evidence type="ECO:0000313" key="1">
    <source>
        <dbReference type="EMBL" id="GAF91818.1"/>
    </source>
</evidence>
<dbReference type="EMBL" id="BARS01015560">
    <property type="protein sequence ID" value="GAF91818.1"/>
    <property type="molecule type" value="Genomic_DNA"/>
</dbReference>
<proteinExistence type="predicted"/>
<comment type="caution">
    <text evidence="1">The sequence shown here is derived from an EMBL/GenBank/DDBJ whole genome shotgun (WGS) entry which is preliminary data.</text>
</comment>
<name>X0TE45_9ZZZZ</name>